<keyword evidence="6" id="KW-0521">NADP</keyword>
<evidence type="ECO:0000256" key="9">
    <source>
        <dbReference type="ARBA" id="ARBA00023235"/>
    </source>
</evidence>
<organism evidence="11 12">
    <name type="scientific">Rhynchosporium graminicola</name>
    <dbReference type="NCBI Taxonomy" id="2792576"/>
    <lineage>
        <taxon>Eukaryota</taxon>
        <taxon>Fungi</taxon>
        <taxon>Dikarya</taxon>
        <taxon>Ascomycota</taxon>
        <taxon>Pezizomycotina</taxon>
        <taxon>Leotiomycetes</taxon>
        <taxon>Helotiales</taxon>
        <taxon>Ploettnerulaceae</taxon>
        <taxon>Rhynchosporium</taxon>
    </lineage>
</organism>
<evidence type="ECO:0000256" key="3">
    <source>
        <dbReference type="ARBA" id="ARBA00012228"/>
    </source>
</evidence>
<dbReference type="PROSITE" id="PS51385">
    <property type="entry name" value="YJEF_N"/>
    <property type="match status" value="1"/>
</dbReference>
<dbReference type="FunCoup" id="A0A1E1K127">
    <property type="interactions" value="255"/>
</dbReference>
<dbReference type="EMBL" id="FJUW01000004">
    <property type="protein sequence ID" value="CZS91682.1"/>
    <property type="molecule type" value="Genomic_DNA"/>
</dbReference>
<dbReference type="SUPFAM" id="SSF64153">
    <property type="entry name" value="YjeF N-terminal domain-like"/>
    <property type="match status" value="1"/>
</dbReference>
<comment type="caution">
    <text evidence="11">The sequence shown here is derived from an EMBL/GenBank/DDBJ whole genome shotgun (WGS) entry which is preliminary data.</text>
</comment>
<dbReference type="GO" id="GO:0005739">
    <property type="term" value="C:mitochondrion"/>
    <property type="evidence" value="ECO:0007669"/>
    <property type="project" value="TreeGrafter"/>
</dbReference>
<gene>
    <name evidence="11" type="ORF">RCO7_06954</name>
</gene>
<keyword evidence="12" id="KW-1185">Reference proteome</keyword>
<keyword evidence="5" id="KW-0547">Nucleotide-binding</keyword>
<dbReference type="GO" id="GO:0046872">
    <property type="term" value="F:metal ion binding"/>
    <property type="evidence" value="ECO:0007669"/>
    <property type="project" value="UniProtKB-KW"/>
</dbReference>
<dbReference type="InterPro" id="IPR036652">
    <property type="entry name" value="YjeF_N_dom_sf"/>
</dbReference>
<dbReference type="STRING" id="914237.A0A1E1K127"/>
<evidence type="ECO:0000256" key="5">
    <source>
        <dbReference type="ARBA" id="ARBA00022741"/>
    </source>
</evidence>
<keyword evidence="9" id="KW-0413">Isomerase</keyword>
<protein>
    <recommendedName>
        <fullName evidence="3">NAD(P)H-hydrate epimerase</fullName>
        <ecNumber evidence="3">5.1.99.6</ecNumber>
    </recommendedName>
</protein>
<dbReference type="PANTHER" id="PTHR13232:SF10">
    <property type="entry name" value="NAD(P)H-HYDRATE EPIMERASE"/>
    <property type="match status" value="1"/>
</dbReference>
<dbReference type="EC" id="5.1.99.6" evidence="3"/>
<evidence type="ECO:0000256" key="7">
    <source>
        <dbReference type="ARBA" id="ARBA00022958"/>
    </source>
</evidence>
<dbReference type="GO" id="GO:0000166">
    <property type="term" value="F:nucleotide binding"/>
    <property type="evidence" value="ECO:0007669"/>
    <property type="project" value="UniProtKB-KW"/>
</dbReference>
<keyword evidence="7" id="KW-0630">Potassium</keyword>
<accession>A0A1E1K127</accession>
<dbReference type="InterPro" id="IPR032976">
    <property type="entry name" value="YJEFN_prot_NAXE-like"/>
</dbReference>
<dbReference type="PANTHER" id="PTHR13232">
    <property type="entry name" value="NAD(P)H-HYDRATE EPIMERASE"/>
    <property type="match status" value="1"/>
</dbReference>
<feature type="domain" description="YjeF N-terminal" evidence="10">
    <location>
        <begin position="9"/>
        <end position="264"/>
    </location>
</feature>
<dbReference type="Pfam" id="PF03853">
    <property type="entry name" value="YjeF_N"/>
    <property type="match status" value="1"/>
</dbReference>
<reference evidence="12" key="1">
    <citation type="submission" date="2016-03" db="EMBL/GenBank/DDBJ databases">
        <authorList>
            <person name="Ploux O."/>
        </authorList>
    </citation>
    <scope>NUCLEOTIDE SEQUENCE [LARGE SCALE GENOMIC DNA]</scope>
    <source>
        <strain evidence="12">UK7</strain>
    </source>
</reference>
<dbReference type="GO" id="GO:0052856">
    <property type="term" value="F:NAD(P)HX epimerase activity"/>
    <property type="evidence" value="ECO:0007669"/>
    <property type="project" value="UniProtKB-EC"/>
</dbReference>
<dbReference type="Gene3D" id="3.40.50.10260">
    <property type="entry name" value="YjeF N-terminal domain"/>
    <property type="match status" value="1"/>
</dbReference>
<evidence type="ECO:0000256" key="2">
    <source>
        <dbReference type="ARBA" id="ARBA00000909"/>
    </source>
</evidence>
<dbReference type="AlphaFoldDB" id="A0A1E1K127"/>
<comment type="catalytic activity">
    <reaction evidence="1">
        <text>(6R)-NADHX = (6S)-NADHX</text>
        <dbReference type="Rhea" id="RHEA:32215"/>
        <dbReference type="ChEBI" id="CHEBI:64074"/>
        <dbReference type="ChEBI" id="CHEBI:64075"/>
        <dbReference type="EC" id="5.1.99.6"/>
    </reaction>
</comment>
<evidence type="ECO:0000259" key="10">
    <source>
        <dbReference type="PROSITE" id="PS51385"/>
    </source>
</evidence>
<evidence type="ECO:0000256" key="8">
    <source>
        <dbReference type="ARBA" id="ARBA00023027"/>
    </source>
</evidence>
<keyword evidence="4" id="KW-0479">Metal-binding</keyword>
<sequence>MKTLSAKNAAALDRDLMSIGGFSLDQLMELAGLSVSQASNFPPLLHDHILTKPSQSIVSILPAWEEEFSLPVVLVTMVSIDCSQSQTQLNLKLSKSHDLVTNVLLIAKIGGDGLVAARHLWQYGYKPTIYYPKQGKNELYQRLSSQLKDLNIPFTSDFSSALKDTDHVVDAIFGFSFSGEIREPFPAVIKALQETTVPVASIDAPSSWDIEKGPPASGPGSEFYPEVLVSLTAPKPLVKFFKGRHFIGGRFVSPDIKKKYDLDLPEYEGIDQVVEVGSNGQKL</sequence>
<comment type="catalytic activity">
    <reaction evidence="2">
        <text>(6R)-NADPHX = (6S)-NADPHX</text>
        <dbReference type="Rhea" id="RHEA:32227"/>
        <dbReference type="ChEBI" id="CHEBI:64076"/>
        <dbReference type="ChEBI" id="CHEBI:64077"/>
        <dbReference type="EC" id="5.1.99.6"/>
    </reaction>
</comment>
<evidence type="ECO:0000256" key="1">
    <source>
        <dbReference type="ARBA" id="ARBA00000013"/>
    </source>
</evidence>
<evidence type="ECO:0000256" key="6">
    <source>
        <dbReference type="ARBA" id="ARBA00022857"/>
    </source>
</evidence>
<dbReference type="Proteomes" id="UP000178129">
    <property type="component" value="Unassembled WGS sequence"/>
</dbReference>
<name>A0A1E1K127_9HELO</name>
<evidence type="ECO:0000256" key="4">
    <source>
        <dbReference type="ARBA" id="ARBA00022723"/>
    </source>
</evidence>
<evidence type="ECO:0000313" key="12">
    <source>
        <dbReference type="Proteomes" id="UP000178129"/>
    </source>
</evidence>
<proteinExistence type="predicted"/>
<dbReference type="InterPro" id="IPR004443">
    <property type="entry name" value="YjeF_N_dom"/>
</dbReference>
<evidence type="ECO:0000313" key="11">
    <source>
        <dbReference type="EMBL" id="CZS91682.1"/>
    </source>
</evidence>
<dbReference type="InParanoid" id="A0A1E1K127"/>
<keyword evidence="8" id="KW-0520">NAD</keyword>